<keyword evidence="3" id="KW-0460">Magnesium</keyword>
<dbReference type="GO" id="GO:0016836">
    <property type="term" value="F:hydro-lyase activity"/>
    <property type="evidence" value="ECO:0007669"/>
    <property type="project" value="TreeGrafter"/>
</dbReference>
<dbReference type="KEGG" id="mtar:DF168_01534"/>
<dbReference type="PANTHER" id="PTHR13794:SF58">
    <property type="entry name" value="MITOCHONDRIAL ENOLASE SUPERFAMILY MEMBER 1"/>
    <property type="match status" value="1"/>
</dbReference>
<dbReference type="InterPro" id="IPR046945">
    <property type="entry name" value="RHMD-like"/>
</dbReference>
<dbReference type="InterPro" id="IPR029065">
    <property type="entry name" value="Enolase_C-like"/>
</dbReference>
<sequence>MQITDVRIYILPGEPKQRSVDHRGGIDKVPQGRSNMFTHASGFGPSSDLPDGWLEACQDPTEYPTFEATLRLETDGPLDAYGTFNTGFHKEELVHRAQEFKIHLGSLLMGVDAFDREFVWQRLWFAQRFYYTGRVFLDMVDRMLWDLASRHAAQPIYRLLGACREKVPAYKNHGGTTIDDMIAAALKVKEDGYVGTKDHSYRGVKGNTDLARELRAAVGDDFLLMHDPVWSYTYDEAVKIGRVLEKYNYRWIEEPLQDYDMWGMKKLCDTLDLPVLGLEWIGAIGGQPYQTSAFLAMQAVDIARQRGIGITGQVKQAQLGEAFGIDVHGGDPHVILSVPNDPIYETVGIGPRPSPDEITCRGIPFYENGYMSIAWNDRVPEEPDWDEMERNSVAVV</sequence>
<dbReference type="GO" id="GO:0000287">
    <property type="term" value="F:magnesium ion binding"/>
    <property type="evidence" value="ECO:0007669"/>
    <property type="project" value="TreeGrafter"/>
</dbReference>
<proteinExistence type="predicted"/>
<dbReference type="Gene3D" id="3.20.20.120">
    <property type="entry name" value="Enolase-like C-terminal domain"/>
    <property type="match status" value="1"/>
</dbReference>
<evidence type="ECO:0000256" key="1">
    <source>
        <dbReference type="ARBA" id="ARBA00001946"/>
    </source>
</evidence>
<dbReference type="Gene3D" id="3.30.390.10">
    <property type="entry name" value="Enolase-like, N-terminal domain"/>
    <property type="match status" value="1"/>
</dbReference>
<dbReference type="InterPro" id="IPR029017">
    <property type="entry name" value="Enolase-like_N"/>
</dbReference>
<name>A0A2Z4AGS7_9BACT</name>
<evidence type="ECO:0000256" key="3">
    <source>
        <dbReference type="ARBA" id="ARBA00022842"/>
    </source>
</evidence>
<dbReference type="Proteomes" id="UP000247465">
    <property type="component" value="Chromosome"/>
</dbReference>
<reference evidence="5 6" key="1">
    <citation type="submission" date="2018-06" db="EMBL/GenBank/DDBJ databases">
        <title>Draft Genome Sequence of a Novel Marine Bacterium Related to the Verrucomicrobia.</title>
        <authorList>
            <person name="Vosseberg J."/>
            <person name="Martijn J."/>
            <person name="Ettema T.J.G."/>
        </authorList>
    </citation>
    <scope>NUCLEOTIDE SEQUENCE [LARGE SCALE GENOMIC DNA]</scope>
    <source>
        <strain evidence="5">TARA_B100001123</strain>
    </source>
</reference>
<accession>A0A2Z4AGS7</accession>
<dbReference type="GO" id="GO:0016052">
    <property type="term" value="P:carbohydrate catabolic process"/>
    <property type="evidence" value="ECO:0007669"/>
    <property type="project" value="TreeGrafter"/>
</dbReference>
<dbReference type="SUPFAM" id="SSF54826">
    <property type="entry name" value="Enolase N-terminal domain-like"/>
    <property type="match status" value="1"/>
</dbReference>
<dbReference type="SMART" id="SM00922">
    <property type="entry name" value="MR_MLE"/>
    <property type="match status" value="1"/>
</dbReference>
<evidence type="ECO:0000313" key="5">
    <source>
        <dbReference type="EMBL" id="AWT60328.1"/>
    </source>
</evidence>
<protein>
    <submittedName>
        <fullName evidence="5">L-talarate/galactarate dehydratase</fullName>
        <ecNumber evidence="5">4.2.1.156</ecNumber>
    </submittedName>
</protein>
<dbReference type="SUPFAM" id="SSF51604">
    <property type="entry name" value="Enolase C-terminal domain-like"/>
    <property type="match status" value="1"/>
</dbReference>
<feature type="domain" description="Mandelate racemase/muconate lactonizing enzyme C-terminal" evidence="4">
    <location>
        <begin position="178"/>
        <end position="274"/>
    </location>
</feature>
<comment type="cofactor">
    <cofactor evidence="1">
        <name>Mg(2+)</name>
        <dbReference type="ChEBI" id="CHEBI:18420"/>
    </cofactor>
</comment>
<evidence type="ECO:0000259" key="4">
    <source>
        <dbReference type="SMART" id="SM00922"/>
    </source>
</evidence>
<dbReference type="EMBL" id="CP029803">
    <property type="protein sequence ID" value="AWT60328.1"/>
    <property type="molecule type" value="Genomic_DNA"/>
</dbReference>
<dbReference type="Pfam" id="PF13378">
    <property type="entry name" value="MR_MLE_C"/>
    <property type="match status" value="1"/>
</dbReference>
<evidence type="ECO:0000256" key="2">
    <source>
        <dbReference type="ARBA" id="ARBA00022723"/>
    </source>
</evidence>
<keyword evidence="2" id="KW-0479">Metal-binding</keyword>
<dbReference type="EC" id="4.2.1.156" evidence="5"/>
<evidence type="ECO:0000313" key="6">
    <source>
        <dbReference type="Proteomes" id="UP000247465"/>
    </source>
</evidence>
<dbReference type="InterPro" id="IPR013342">
    <property type="entry name" value="Mandelate_racemase_C"/>
</dbReference>
<dbReference type="InterPro" id="IPR036849">
    <property type="entry name" value="Enolase-like_C_sf"/>
</dbReference>
<dbReference type="PANTHER" id="PTHR13794">
    <property type="entry name" value="ENOLASE SUPERFAMILY, MANDELATE RACEMASE"/>
    <property type="match status" value="1"/>
</dbReference>
<organism evidence="5 6">
    <name type="scientific">Candidatus Moanibacter tarae</name>
    <dbReference type="NCBI Taxonomy" id="2200854"/>
    <lineage>
        <taxon>Bacteria</taxon>
        <taxon>Pseudomonadati</taxon>
        <taxon>Verrucomicrobiota</taxon>
        <taxon>Opitutia</taxon>
        <taxon>Puniceicoccales</taxon>
        <taxon>Puniceicoccales incertae sedis</taxon>
        <taxon>Candidatus Moanibacter</taxon>
    </lineage>
</organism>
<dbReference type="AlphaFoldDB" id="A0A2Z4AGS7"/>
<keyword evidence="5" id="KW-0456">Lyase</keyword>
<gene>
    <name evidence="5" type="ORF">DF168_01534</name>
</gene>